<evidence type="ECO:0000259" key="3">
    <source>
        <dbReference type="PROSITE" id="PS51099"/>
    </source>
</evidence>
<dbReference type="Gene3D" id="3.40.50.2300">
    <property type="match status" value="1"/>
</dbReference>
<proteinExistence type="predicted"/>
<evidence type="ECO:0000313" key="5">
    <source>
        <dbReference type="Proteomes" id="UP000295530"/>
    </source>
</evidence>
<sequence>MKIVCVCGMGLGSSVIAKMNIEQVVKKMNIDVSVDTCDLGSIRSVPADLYVTTRELAENMPEELKDKTIVLTNFVRKQEIESSIGEYLTRLSS</sequence>
<keyword evidence="2" id="KW-0598">Phosphotransferase system</keyword>
<dbReference type="EMBL" id="SNVX01000032">
    <property type="protein sequence ID" value="TDN47439.1"/>
    <property type="molecule type" value="Genomic_DNA"/>
</dbReference>
<reference evidence="4 5" key="1">
    <citation type="submission" date="2019-03" db="EMBL/GenBank/DDBJ databases">
        <title>Genomic analyses of the natural microbiome of Caenorhabditis elegans.</title>
        <authorList>
            <person name="Samuel B."/>
        </authorList>
    </citation>
    <scope>NUCLEOTIDE SEQUENCE [LARGE SCALE GENOMIC DNA]</scope>
    <source>
        <strain evidence="4 5">BIGb0156</strain>
    </source>
</reference>
<dbReference type="GO" id="GO:0009401">
    <property type="term" value="P:phosphoenolpyruvate-dependent sugar phosphotransferase system"/>
    <property type="evidence" value="ECO:0007669"/>
    <property type="project" value="UniProtKB-KW"/>
</dbReference>
<dbReference type="Pfam" id="PF02302">
    <property type="entry name" value="PTS_IIB"/>
    <property type="match status" value="1"/>
</dbReference>
<evidence type="ECO:0000313" key="4">
    <source>
        <dbReference type="EMBL" id="TDN47439.1"/>
    </source>
</evidence>
<accession>A0A4R6DSD8</accession>
<dbReference type="RefSeq" id="WP_133462556.1">
    <property type="nucleotide sequence ID" value="NZ_SNVX01000032.1"/>
</dbReference>
<dbReference type="PROSITE" id="PS51099">
    <property type="entry name" value="PTS_EIIB_TYPE_2"/>
    <property type="match status" value="1"/>
</dbReference>
<name>A0A4R6DSD8_SCAGO</name>
<dbReference type="Proteomes" id="UP000295530">
    <property type="component" value="Unassembled WGS sequence"/>
</dbReference>
<dbReference type="CDD" id="cd05563">
    <property type="entry name" value="PTS_IIB_ascorbate"/>
    <property type="match status" value="1"/>
</dbReference>
<dbReference type="InterPro" id="IPR003501">
    <property type="entry name" value="PTS_EIIB_2/3"/>
</dbReference>
<feature type="domain" description="PTS EIIB type-2" evidence="3">
    <location>
        <begin position="1"/>
        <end position="92"/>
    </location>
</feature>
<dbReference type="OrthoDB" id="6603449at2"/>
<dbReference type="SUPFAM" id="SSF52794">
    <property type="entry name" value="PTS system IIB component-like"/>
    <property type="match status" value="1"/>
</dbReference>
<organism evidence="4 5">
    <name type="scientific">Scandinavium goeteborgense</name>
    <dbReference type="NCBI Taxonomy" id="1851514"/>
    <lineage>
        <taxon>Bacteria</taxon>
        <taxon>Pseudomonadati</taxon>
        <taxon>Pseudomonadota</taxon>
        <taxon>Gammaproteobacteria</taxon>
        <taxon>Enterobacterales</taxon>
        <taxon>Enterobacteriaceae</taxon>
        <taxon>Scandinavium</taxon>
    </lineage>
</organism>
<keyword evidence="1" id="KW-0808">Transferase</keyword>
<dbReference type="InterPro" id="IPR013011">
    <property type="entry name" value="PTS_EIIB_2"/>
</dbReference>
<keyword evidence="5" id="KW-1185">Reference proteome</keyword>
<dbReference type="AlphaFoldDB" id="A0A4R6DSD8"/>
<protein>
    <submittedName>
        <fullName evidence="4">PTS system ascorbate-specific IIB component</fullName>
    </submittedName>
</protein>
<comment type="caution">
    <text evidence="4">The sequence shown here is derived from an EMBL/GenBank/DDBJ whole genome shotgun (WGS) entry which is preliminary data.</text>
</comment>
<gene>
    <name evidence="4" type="ORF">EC847_1326</name>
</gene>
<dbReference type="InterPro" id="IPR036095">
    <property type="entry name" value="PTS_EIIB-like_sf"/>
</dbReference>
<evidence type="ECO:0000256" key="2">
    <source>
        <dbReference type="ARBA" id="ARBA00022683"/>
    </source>
</evidence>
<evidence type="ECO:0000256" key="1">
    <source>
        <dbReference type="ARBA" id="ARBA00022679"/>
    </source>
</evidence>
<dbReference type="GO" id="GO:0008982">
    <property type="term" value="F:protein-N(PI)-phosphohistidine-sugar phosphotransferase activity"/>
    <property type="evidence" value="ECO:0007669"/>
    <property type="project" value="InterPro"/>
</dbReference>